<evidence type="ECO:0000256" key="1">
    <source>
        <dbReference type="ARBA" id="ARBA00009049"/>
    </source>
</evidence>
<dbReference type="AlphaFoldDB" id="A0AAN6JF43"/>
<evidence type="ECO:0000313" key="5">
    <source>
        <dbReference type="EMBL" id="KAK0327424.1"/>
    </source>
</evidence>
<feature type="region of interest" description="Disordered" evidence="4">
    <location>
        <begin position="1"/>
        <end position="26"/>
    </location>
</feature>
<dbReference type="GO" id="GO:0005737">
    <property type="term" value="C:cytoplasm"/>
    <property type="evidence" value="ECO:0007669"/>
    <property type="project" value="TreeGrafter"/>
</dbReference>
<dbReference type="GO" id="GO:0005085">
    <property type="term" value="F:guanyl-nucleotide exchange factor activity"/>
    <property type="evidence" value="ECO:0007669"/>
    <property type="project" value="UniProtKB-KW"/>
</dbReference>
<keyword evidence="2" id="KW-0344">Guanine-nucleotide releasing factor</keyword>
<dbReference type="GO" id="GO:0001965">
    <property type="term" value="F:G-protein alpha-subunit binding"/>
    <property type="evidence" value="ECO:0007669"/>
    <property type="project" value="TreeGrafter"/>
</dbReference>
<dbReference type="Pfam" id="PF10165">
    <property type="entry name" value="Ric8"/>
    <property type="match status" value="1"/>
</dbReference>
<name>A0AAN6JF43_9PEZI</name>
<proteinExistence type="inferred from homology"/>
<evidence type="ECO:0000256" key="4">
    <source>
        <dbReference type="SAM" id="MobiDB-lite"/>
    </source>
</evidence>
<organism evidence="5 6">
    <name type="scientific">Friedmanniomyces endolithicus</name>
    <dbReference type="NCBI Taxonomy" id="329885"/>
    <lineage>
        <taxon>Eukaryota</taxon>
        <taxon>Fungi</taxon>
        <taxon>Dikarya</taxon>
        <taxon>Ascomycota</taxon>
        <taxon>Pezizomycotina</taxon>
        <taxon>Dothideomycetes</taxon>
        <taxon>Dothideomycetidae</taxon>
        <taxon>Mycosphaerellales</taxon>
        <taxon>Teratosphaeriaceae</taxon>
        <taxon>Friedmanniomyces</taxon>
    </lineage>
</organism>
<dbReference type="EMBL" id="JASUXU010000002">
    <property type="protein sequence ID" value="KAK0327424.1"/>
    <property type="molecule type" value="Genomic_DNA"/>
</dbReference>
<feature type="region of interest" description="Disordered" evidence="4">
    <location>
        <begin position="417"/>
        <end position="452"/>
    </location>
</feature>
<comment type="similarity">
    <text evidence="1">Belongs to the synembryn family.</text>
</comment>
<reference evidence="5" key="1">
    <citation type="submission" date="2021-12" db="EMBL/GenBank/DDBJ databases">
        <title>Black yeast isolated from Biological Soil Crust.</title>
        <authorList>
            <person name="Kurbessoian T."/>
        </authorList>
    </citation>
    <scope>NUCLEOTIDE SEQUENCE</scope>
    <source>
        <strain evidence="5">CCFEE 5208</strain>
    </source>
</reference>
<accession>A0AAN6JF43</accession>
<evidence type="ECO:0000256" key="3">
    <source>
        <dbReference type="ARBA" id="ARBA00023186"/>
    </source>
</evidence>
<dbReference type="InterPro" id="IPR019318">
    <property type="entry name" value="Gua_nucleotide_exch_fac_Ric8"/>
</dbReference>
<dbReference type="SUPFAM" id="SSF48371">
    <property type="entry name" value="ARM repeat"/>
    <property type="match status" value="1"/>
</dbReference>
<comment type="caution">
    <text evidence="5">The sequence shown here is derived from an EMBL/GenBank/DDBJ whole genome shotgun (WGS) entry which is preliminary data.</text>
</comment>
<evidence type="ECO:0000313" key="6">
    <source>
        <dbReference type="Proteomes" id="UP001168146"/>
    </source>
</evidence>
<keyword evidence="3" id="KW-0143">Chaperone</keyword>
<dbReference type="Proteomes" id="UP001168146">
    <property type="component" value="Unassembled WGS sequence"/>
</dbReference>
<evidence type="ECO:0008006" key="7">
    <source>
        <dbReference type="Google" id="ProtNLM"/>
    </source>
</evidence>
<evidence type="ECO:0000256" key="2">
    <source>
        <dbReference type="ARBA" id="ARBA00022658"/>
    </source>
</evidence>
<gene>
    <name evidence="5" type="ORF">LTR82_000939</name>
</gene>
<dbReference type="PANTHER" id="PTHR12425:SF5">
    <property type="entry name" value="SYNEMBRYN"/>
    <property type="match status" value="1"/>
</dbReference>
<sequence>MPSMPHQAGTRGRYRAHPRRLENGADGVVDTNEVDRLLQELEWNLEGARSSLREQEALLARLKVCSRDARTARPMFTDKGIEILSKYGLNNHTLSTSHEALRCLANVLLLNESSRQIFADLGFVSKAAERLKSENRDDEFLISRILLLLTYKTNVNFEELTERHDLTGSINEHIARHAKHLDKKGRSESQSGPMEEVAMVETLKLMFNLTHHYPSLIARFQPAIEPLIDLLLHSPLPTPPLQPPITYIINALLNLDLAPASQSPEPTSEAVTSPLFPHANPTKVVDRMIFIFNGALKDTPERDLDAAAAPLCTLLRRAYELADPETKAWMRGKLLPQERDRDQPLGKGESLSSRLLRMSCSPGLPTLRENVSCLLFELSDKDAEMLVRNIGYGYASGFLATHSIEFSVNATGGRNVGSEGENGINPVTGQRLSAEEGRDGSEGQEMSEEEKEREAERLFVLFERLRATGVVDVVNPVQKAVDEGRFEEVS</sequence>
<dbReference type="GO" id="GO:0007186">
    <property type="term" value="P:G protein-coupled receptor signaling pathway"/>
    <property type="evidence" value="ECO:0007669"/>
    <property type="project" value="TreeGrafter"/>
</dbReference>
<dbReference type="PANTHER" id="PTHR12425">
    <property type="entry name" value="SYNEMBRYN"/>
    <property type="match status" value="1"/>
</dbReference>
<dbReference type="InterPro" id="IPR016024">
    <property type="entry name" value="ARM-type_fold"/>
</dbReference>
<protein>
    <recommendedName>
        <fullName evidence="7">Synembryn-A</fullName>
    </recommendedName>
</protein>